<organism evidence="3 4">
    <name type="scientific">Mongoliitalea lutea</name>
    <dbReference type="NCBI Taxonomy" id="849756"/>
    <lineage>
        <taxon>Bacteria</taxon>
        <taxon>Pseudomonadati</taxon>
        <taxon>Bacteroidota</taxon>
        <taxon>Cytophagia</taxon>
        <taxon>Cytophagales</taxon>
        <taxon>Cyclobacteriaceae</taxon>
        <taxon>Mongoliitalea</taxon>
    </lineage>
</organism>
<feature type="transmembrane region" description="Helical" evidence="1">
    <location>
        <begin position="210"/>
        <end position="229"/>
    </location>
</feature>
<feature type="transmembrane region" description="Helical" evidence="1">
    <location>
        <begin position="78"/>
        <end position="97"/>
    </location>
</feature>
<reference evidence="3" key="1">
    <citation type="journal article" date="2014" name="Int. J. Syst. Evol. Microbiol.">
        <title>Complete genome sequence of Corynebacterium casei LMG S-19264T (=DSM 44701T), isolated from a smear-ripened cheese.</title>
        <authorList>
            <consortium name="US DOE Joint Genome Institute (JGI-PGF)"/>
            <person name="Walter F."/>
            <person name="Albersmeier A."/>
            <person name="Kalinowski J."/>
            <person name="Ruckert C."/>
        </authorList>
    </citation>
    <scope>NUCLEOTIDE SEQUENCE</scope>
    <source>
        <strain evidence="3">KCTC 23224</strain>
    </source>
</reference>
<dbReference type="GO" id="GO:0004175">
    <property type="term" value="F:endopeptidase activity"/>
    <property type="evidence" value="ECO:0007669"/>
    <property type="project" value="UniProtKB-ARBA"/>
</dbReference>
<name>A0A8J3CXW9_9BACT</name>
<feature type="transmembrane region" description="Helical" evidence="1">
    <location>
        <begin position="155"/>
        <end position="173"/>
    </location>
</feature>
<feature type="domain" description="CAAX prenyl protease 2/Lysostaphin resistance protein A-like" evidence="2">
    <location>
        <begin position="82"/>
        <end position="219"/>
    </location>
</feature>
<evidence type="ECO:0000256" key="1">
    <source>
        <dbReference type="SAM" id="Phobius"/>
    </source>
</evidence>
<feature type="transmembrane region" description="Helical" evidence="1">
    <location>
        <begin position="45"/>
        <end position="66"/>
    </location>
</feature>
<gene>
    <name evidence="3" type="ORF">GCM10008106_18410</name>
</gene>
<dbReference type="RefSeq" id="WP_229800570.1">
    <property type="nucleotide sequence ID" value="NZ_BMYF01000010.1"/>
</dbReference>
<evidence type="ECO:0000313" key="3">
    <source>
        <dbReference type="EMBL" id="GHB37505.1"/>
    </source>
</evidence>
<dbReference type="Pfam" id="PF02517">
    <property type="entry name" value="Rce1-like"/>
    <property type="match status" value="1"/>
</dbReference>
<feature type="transmembrane region" description="Helical" evidence="1">
    <location>
        <begin position="179"/>
        <end position="198"/>
    </location>
</feature>
<dbReference type="EMBL" id="BMYF01000010">
    <property type="protein sequence ID" value="GHB37505.1"/>
    <property type="molecule type" value="Genomic_DNA"/>
</dbReference>
<proteinExistence type="predicted"/>
<reference evidence="3" key="2">
    <citation type="submission" date="2020-09" db="EMBL/GenBank/DDBJ databases">
        <authorList>
            <person name="Sun Q."/>
            <person name="Kim S."/>
        </authorList>
    </citation>
    <scope>NUCLEOTIDE SEQUENCE</scope>
    <source>
        <strain evidence="3">KCTC 23224</strain>
    </source>
</reference>
<dbReference type="InterPro" id="IPR003675">
    <property type="entry name" value="Rce1/LyrA-like_dom"/>
</dbReference>
<protein>
    <recommendedName>
        <fullName evidence="2">CAAX prenyl protease 2/Lysostaphin resistance protein A-like domain-containing protein</fullName>
    </recommendedName>
</protein>
<sequence>MYSTTQSVHNSTFKAQITETIENIINFLKNPHRPETFADMTPKEFLKLLLITFLAIVPLGLLLHLFDIEQFDHKIEAMLENHLWLIVFAGIFIAPLLEEPVYRLHQNLKYSSLAWSFGLSFLLLSEVWYPLIIFWGYLAYLFIQLNQGRQPSLKMVIWVSSILFGLVHMGNYTEFDYSNHFYLVPFLVGIQIVLGLILSYVRLTYGMKWAIIFHGVYNATLLIPLAIFYEP</sequence>
<dbReference type="AlphaFoldDB" id="A0A8J3CXW9"/>
<keyword evidence="1" id="KW-1133">Transmembrane helix</keyword>
<dbReference type="Proteomes" id="UP000642809">
    <property type="component" value="Unassembled WGS sequence"/>
</dbReference>
<dbReference type="GO" id="GO:0080120">
    <property type="term" value="P:CAAX-box protein maturation"/>
    <property type="evidence" value="ECO:0007669"/>
    <property type="project" value="UniProtKB-ARBA"/>
</dbReference>
<evidence type="ECO:0000313" key="4">
    <source>
        <dbReference type="Proteomes" id="UP000642809"/>
    </source>
</evidence>
<accession>A0A8J3CXW9</accession>
<evidence type="ECO:0000259" key="2">
    <source>
        <dbReference type="Pfam" id="PF02517"/>
    </source>
</evidence>
<keyword evidence="1" id="KW-0472">Membrane</keyword>
<comment type="caution">
    <text evidence="3">The sequence shown here is derived from an EMBL/GenBank/DDBJ whole genome shotgun (WGS) entry which is preliminary data.</text>
</comment>
<keyword evidence="4" id="KW-1185">Reference proteome</keyword>
<feature type="transmembrane region" description="Helical" evidence="1">
    <location>
        <begin position="117"/>
        <end position="143"/>
    </location>
</feature>
<keyword evidence="1" id="KW-0812">Transmembrane</keyword>